<dbReference type="PRINTS" id="PR00813">
    <property type="entry name" value="BCTERIALGSPG"/>
</dbReference>
<dbReference type="Pfam" id="PF08334">
    <property type="entry name" value="T2SSG"/>
    <property type="match status" value="1"/>
</dbReference>
<dbReference type="InterPro" id="IPR013545">
    <property type="entry name" value="T2SS_protein-GspG_C"/>
</dbReference>
<dbReference type="Gene3D" id="3.30.700.10">
    <property type="entry name" value="Glycoprotein, Type 4 Pilin"/>
    <property type="match status" value="1"/>
</dbReference>
<feature type="domain" description="Type II secretion system protein GspG C-terminal" evidence="3">
    <location>
        <begin position="121"/>
        <end position="184"/>
    </location>
</feature>
<dbReference type="AlphaFoldDB" id="A0AAE0TBL9"/>
<dbReference type="Proteomes" id="UP001195483">
    <property type="component" value="Unassembled WGS sequence"/>
</dbReference>
<feature type="transmembrane region" description="Helical" evidence="2">
    <location>
        <begin position="100"/>
        <end position="122"/>
    </location>
</feature>
<comment type="caution">
    <text evidence="4">The sequence shown here is derived from an EMBL/GenBank/DDBJ whole genome shotgun (WGS) entry which is preliminary data.</text>
</comment>
<accession>A0AAE0TBL9</accession>
<dbReference type="InterPro" id="IPR045584">
    <property type="entry name" value="Pilin-like"/>
</dbReference>
<evidence type="ECO:0000256" key="1">
    <source>
        <dbReference type="ARBA" id="ARBA00022481"/>
    </source>
</evidence>
<proteinExistence type="predicted"/>
<evidence type="ECO:0000313" key="5">
    <source>
        <dbReference type="Proteomes" id="UP001195483"/>
    </source>
</evidence>
<feature type="transmembrane region" description="Helical" evidence="2">
    <location>
        <begin position="12"/>
        <end position="31"/>
    </location>
</feature>
<evidence type="ECO:0000313" key="4">
    <source>
        <dbReference type="EMBL" id="KAK3606859.1"/>
    </source>
</evidence>
<feature type="transmembrane region" description="Helical" evidence="2">
    <location>
        <begin position="61"/>
        <end position="80"/>
    </location>
</feature>
<dbReference type="NCBIfam" id="TIGR02532">
    <property type="entry name" value="IV_pilin_GFxxxE"/>
    <property type="match status" value="1"/>
</dbReference>
<dbReference type="EMBL" id="JAEAOA010001141">
    <property type="protein sequence ID" value="KAK3606859.1"/>
    <property type="molecule type" value="Genomic_DNA"/>
</dbReference>
<reference evidence="4" key="1">
    <citation type="journal article" date="2021" name="Genome Biol. Evol.">
        <title>A High-Quality Reference Genome for a Parasitic Bivalve with Doubly Uniparental Inheritance (Bivalvia: Unionida).</title>
        <authorList>
            <person name="Smith C.H."/>
        </authorList>
    </citation>
    <scope>NUCLEOTIDE SEQUENCE</scope>
    <source>
        <strain evidence="4">CHS0354</strain>
    </source>
</reference>
<dbReference type="InterPro" id="IPR012902">
    <property type="entry name" value="N_methyl_site"/>
</dbReference>
<name>A0AAE0TBL9_9BIVA</name>
<reference evidence="4" key="2">
    <citation type="journal article" date="2021" name="Genome Biol. Evol.">
        <title>Developing a high-quality reference genome for a parasitic bivalve with doubly uniparental inheritance (Bivalvia: Unionida).</title>
        <authorList>
            <person name="Smith C.H."/>
        </authorList>
    </citation>
    <scope>NUCLEOTIDE SEQUENCE</scope>
    <source>
        <strain evidence="4">CHS0354</strain>
        <tissue evidence="4">Mantle</tissue>
    </source>
</reference>
<dbReference type="InterPro" id="IPR000983">
    <property type="entry name" value="Bac_GSPG_pilin"/>
</dbReference>
<keyword evidence="5" id="KW-1185">Reference proteome</keyword>
<reference evidence="4" key="3">
    <citation type="submission" date="2023-05" db="EMBL/GenBank/DDBJ databases">
        <authorList>
            <person name="Smith C.H."/>
        </authorList>
    </citation>
    <scope>NUCLEOTIDE SEQUENCE</scope>
    <source>
        <strain evidence="4">CHS0354</strain>
        <tissue evidence="4">Mantle</tissue>
    </source>
</reference>
<feature type="transmembrane region" description="Helical" evidence="2">
    <location>
        <begin position="192"/>
        <end position="212"/>
    </location>
</feature>
<sequence>MSRTVCRNPKIASLIAVDVLIGVWLEKYFLIVPSMQQNMLNAAGGEHGNMATAHGEVMTNAVVHGFEFAPFIAQAVVALAEAVMNKKGIYKSAVQQGMSFLEIMIVIVIMAGIAAIVGPAIFERLGGAKVDQTKIQIKSLTQSLDLYFLDNNVYPSPDQGLDALMKQPEVGNIPKRWKGPYLKANFSAEKTAGAMILRIHLISALTILPVWVRTVLKAATVTTQILTATS</sequence>
<keyword evidence="2" id="KW-1133">Transmembrane helix</keyword>
<gene>
    <name evidence="4" type="ORF">CHS0354_018453</name>
</gene>
<keyword evidence="2" id="KW-0812">Transmembrane</keyword>
<dbReference type="SUPFAM" id="SSF54523">
    <property type="entry name" value="Pili subunits"/>
    <property type="match status" value="1"/>
</dbReference>
<keyword evidence="1" id="KW-0488">Methylation</keyword>
<evidence type="ECO:0000259" key="3">
    <source>
        <dbReference type="Pfam" id="PF08334"/>
    </source>
</evidence>
<keyword evidence="2" id="KW-0472">Membrane</keyword>
<evidence type="ECO:0000256" key="2">
    <source>
        <dbReference type="SAM" id="Phobius"/>
    </source>
</evidence>
<organism evidence="4 5">
    <name type="scientific">Potamilus streckersoni</name>
    <dbReference type="NCBI Taxonomy" id="2493646"/>
    <lineage>
        <taxon>Eukaryota</taxon>
        <taxon>Metazoa</taxon>
        <taxon>Spiralia</taxon>
        <taxon>Lophotrochozoa</taxon>
        <taxon>Mollusca</taxon>
        <taxon>Bivalvia</taxon>
        <taxon>Autobranchia</taxon>
        <taxon>Heteroconchia</taxon>
        <taxon>Palaeoheterodonta</taxon>
        <taxon>Unionida</taxon>
        <taxon>Unionoidea</taxon>
        <taxon>Unionidae</taxon>
        <taxon>Ambleminae</taxon>
        <taxon>Lampsilini</taxon>
        <taxon>Potamilus</taxon>
    </lineage>
</organism>
<protein>
    <recommendedName>
        <fullName evidence="3">Type II secretion system protein GspG C-terminal domain-containing protein</fullName>
    </recommendedName>
</protein>